<comment type="similarity">
    <text evidence="1">Belongs to the TolB family.</text>
</comment>
<dbReference type="RefSeq" id="WP_148451660.1">
    <property type="nucleotide sequence ID" value="NZ_VSDO01000002.1"/>
</dbReference>
<evidence type="ECO:0000256" key="1">
    <source>
        <dbReference type="ARBA" id="ARBA00009820"/>
    </source>
</evidence>
<comment type="caution">
    <text evidence="2">The sequence shown here is derived from an EMBL/GenBank/DDBJ whole genome shotgun (WGS) entry which is preliminary data.</text>
</comment>
<evidence type="ECO:0000313" key="3">
    <source>
        <dbReference type="Proteomes" id="UP000325218"/>
    </source>
</evidence>
<protein>
    <submittedName>
        <fullName evidence="2">Uncharacterized protein</fullName>
    </submittedName>
</protein>
<dbReference type="InterPro" id="IPR011042">
    <property type="entry name" value="6-blade_b-propeller_TolB-like"/>
</dbReference>
<name>A0A5D0CSV7_9BACL</name>
<gene>
    <name evidence="2" type="ORF">FRY98_10300</name>
</gene>
<dbReference type="AlphaFoldDB" id="A0A5D0CSV7"/>
<evidence type="ECO:0000313" key="2">
    <source>
        <dbReference type="EMBL" id="TYA13061.1"/>
    </source>
</evidence>
<dbReference type="Pfam" id="PF07676">
    <property type="entry name" value="PD40"/>
    <property type="match status" value="2"/>
</dbReference>
<dbReference type="OrthoDB" id="108903at2"/>
<sequence>MSLSLYREKILFTAGTGPAGYDIWAYVPLTRWIIRLTRGLAEAFSVPYPSRDGRRLAFIGRNSILYALDLRSGSLAQLDRLEPYTLLDWSPDNGYLSYVKEGRIVIYHLDSHRHTVIATVGATDAGWFPSGTSLLYAAPDPIGNVQLYQINPNGTNVRQLTRNEEGPLHDVRLSPDGRFALYTSPGASISLISVVNLATGQTTRLEGGPEAKNYNPAWSPDSSRIAYSATSLIQNRYISYIQTDRREGGQIATWAVSSCFSTPVSWSPDGRRIAYLSGCEGQESAKELWIADTNALRYPAKVLEAGSLTAIAWIKQTP</sequence>
<accession>A0A5D0CSV7</accession>
<dbReference type="SUPFAM" id="SSF82171">
    <property type="entry name" value="DPP6 N-terminal domain-like"/>
    <property type="match status" value="1"/>
</dbReference>
<dbReference type="PANTHER" id="PTHR36842">
    <property type="entry name" value="PROTEIN TOLB HOMOLOG"/>
    <property type="match status" value="1"/>
</dbReference>
<organism evidence="2 3">
    <name type="scientific">Paenibacillus faecis</name>
    <dbReference type="NCBI Taxonomy" id="862114"/>
    <lineage>
        <taxon>Bacteria</taxon>
        <taxon>Bacillati</taxon>
        <taxon>Bacillota</taxon>
        <taxon>Bacilli</taxon>
        <taxon>Bacillales</taxon>
        <taxon>Paenibacillaceae</taxon>
        <taxon>Paenibacillus</taxon>
    </lineage>
</organism>
<dbReference type="EMBL" id="VSDO01000002">
    <property type="protein sequence ID" value="TYA13061.1"/>
    <property type="molecule type" value="Genomic_DNA"/>
</dbReference>
<keyword evidence="3" id="KW-1185">Reference proteome</keyword>
<dbReference type="PANTHER" id="PTHR36842:SF1">
    <property type="entry name" value="PROTEIN TOLB"/>
    <property type="match status" value="1"/>
</dbReference>
<reference evidence="2 3" key="1">
    <citation type="submission" date="2019-08" db="EMBL/GenBank/DDBJ databases">
        <title>Genome sequencing of Paenibacillus faecis DSM 23593(T).</title>
        <authorList>
            <person name="Kook J.-K."/>
            <person name="Park S.-N."/>
            <person name="Lim Y.K."/>
        </authorList>
    </citation>
    <scope>NUCLEOTIDE SEQUENCE [LARGE SCALE GENOMIC DNA]</scope>
    <source>
        <strain evidence="2 3">DSM 23593</strain>
    </source>
</reference>
<proteinExistence type="inferred from homology"/>
<dbReference type="Gene3D" id="2.120.10.30">
    <property type="entry name" value="TolB, C-terminal domain"/>
    <property type="match status" value="2"/>
</dbReference>
<dbReference type="Proteomes" id="UP000325218">
    <property type="component" value="Unassembled WGS sequence"/>
</dbReference>
<dbReference type="InterPro" id="IPR011659">
    <property type="entry name" value="WD40"/>
</dbReference>